<dbReference type="RefSeq" id="WP_013664751.1">
    <property type="nucleotide sequence ID" value="NZ_JBHLWO010000001.1"/>
</dbReference>
<gene>
    <name evidence="6" type="ORF">ACFFI0_04565</name>
</gene>
<evidence type="ECO:0000256" key="3">
    <source>
        <dbReference type="ARBA" id="ARBA00023004"/>
    </source>
</evidence>
<organism evidence="6 7">
    <name type="scientific">Olivibacter oleidegradans</name>
    <dbReference type="NCBI Taxonomy" id="760123"/>
    <lineage>
        <taxon>Bacteria</taxon>
        <taxon>Pseudomonadati</taxon>
        <taxon>Bacteroidota</taxon>
        <taxon>Sphingobacteriia</taxon>
        <taxon>Sphingobacteriales</taxon>
        <taxon>Sphingobacteriaceae</taxon>
        <taxon>Olivibacter</taxon>
    </lineage>
</organism>
<comment type="caution">
    <text evidence="6">The sequence shown here is derived from an EMBL/GenBank/DDBJ whole genome shotgun (WGS) entry which is preliminary data.</text>
</comment>
<keyword evidence="2" id="KW-0479">Metal-binding</keyword>
<evidence type="ECO:0000256" key="2">
    <source>
        <dbReference type="ARBA" id="ARBA00022723"/>
    </source>
</evidence>
<evidence type="ECO:0000313" key="7">
    <source>
        <dbReference type="Proteomes" id="UP001589774"/>
    </source>
</evidence>
<evidence type="ECO:0000256" key="4">
    <source>
        <dbReference type="ARBA" id="ARBA00023014"/>
    </source>
</evidence>
<keyword evidence="4" id="KW-0411">Iron-sulfur</keyword>
<sequence length="143" mass="15703">MKPRQFKTKSFLWKICPLLIFIVCGCGKDYYGIPEVVVNQTFSTTQYHELEVAGGYAVSETGGVAGIIVYNTGSGYVAYDRCSTVNPEKKCAVNVDDTGIILVDPCSGAKYDIRSGMPSKAPAERPLKPYQVRRDGNLIRVIN</sequence>
<protein>
    <submittedName>
        <fullName evidence="6">Rieske (2Fe-2S) protein</fullName>
    </submittedName>
</protein>
<dbReference type="InterPro" id="IPR036922">
    <property type="entry name" value="Rieske_2Fe-2S_sf"/>
</dbReference>
<name>A0ABV6HFC9_9SPHI</name>
<feature type="domain" description="Rieske" evidence="5">
    <location>
        <begin position="43"/>
        <end position="141"/>
    </location>
</feature>
<dbReference type="Proteomes" id="UP001589774">
    <property type="component" value="Unassembled WGS sequence"/>
</dbReference>
<evidence type="ECO:0000313" key="6">
    <source>
        <dbReference type="EMBL" id="MFC0317565.1"/>
    </source>
</evidence>
<evidence type="ECO:0000259" key="5">
    <source>
        <dbReference type="PROSITE" id="PS51296"/>
    </source>
</evidence>
<evidence type="ECO:0000256" key="1">
    <source>
        <dbReference type="ARBA" id="ARBA00022714"/>
    </source>
</evidence>
<reference evidence="6 7" key="1">
    <citation type="submission" date="2024-09" db="EMBL/GenBank/DDBJ databases">
        <authorList>
            <person name="Sun Q."/>
            <person name="Mori K."/>
        </authorList>
    </citation>
    <scope>NUCLEOTIDE SEQUENCE [LARGE SCALE GENOMIC DNA]</scope>
    <source>
        <strain evidence="6 7">CCM 7765</strain>
    </source>
</reference>
<dbReference type="PROSITE" id="PS51296">
    <property type="entry name" value="RIESKE"/>
    <property type="match status" value="1"/>
</dbReference>
<dbReference type="EMBL" id="JBHLWO010000001">
    <property type="protein sequence ID" value="MFC0317565.1"/>
    <property type="molecule type" value="Genomic_DNA"/>
</dbReference>
<dbReference type="InterPro" id="IPR017941">
    <property type="entry name" value="Rieske_2Fe-2S"/>
</dbReference>
<keyword evidence="3" id="KW-0408">Iron</keyword>
<accession>A0ABV6HFC9</accession>
<dbReference type="SUPFAM" id="SSF50022">
    <property type="entry name" value="ISP domain"/>
    <property type="match status" value="1"/>
</dbReference>
<keyword evidence="1" id="KW-0001">2Fe-2S</keyword>
<dbReference type="PROSITE" id="PS51257">
    <property type="entry name" value="PROKAR_LIPOPROTEIN"/>
    <property type="match status" value="1"/>
</dbReference>
<proteinExistence type="predicted"/>
<keyword evidence="7" id="KW-1185">Reference proteome</keyword>
<dbReference type="Gene3D" id="2.102.10.10">
    <property type="entry name" value="Rieske [2Fe-2S] iron-sulphur domain"/>
    <property type="match status" value="1"/>
</dbReference>